<feature type="non-terminal residue" evidence="1">
    <location>
        <position position="1"/>
    </location>
</feature>
<sequence>MDFVSAPSSSSISLSLSLSLSSSYKSFLRHSPNLKLLGIFPTAWLGHGLPLPKRGAHRLLNRINATLGILAVLLEVFVHLGRLHTTATRFLSLLLDEILRELLELAICGLGLPL</sequence>
<gene>
    <name evidence="1" type="ordered locus">Os01g0681650</name>
    <name evidence="1" type="ORF">OSNPB_010681650</name>
</gene>
<dbReference type="EMBL" id="AP014957">
    <property type="protein sequence ID" value="BAS73715.1"/>
    <property type="molecule type" value="Genomic_DNA"/>
</dbReference>
<evidence type="ECO:0000313" key="2">
    <source>
        <dbReference type="Proteomes" id="UP000059680"/>
    </source>
</evidence>
<name>A0A0P0V6K9_ORYSJ</name>
<reference evidence="2" key="1">
    <citation type="journal article" date="2005" name="Nature">
        <title>The map-based sequence of the rice genome.</title>
        <authorList>
            <consortium name="International rice genome sequencing project (IRGSP)"/>
            <person name="Matsumoto T."/>
            <person name="Wu J."/>
            <person name="Kanamori H."/>
            <person name="Katayose Y."/>
            <person name="Fujisawa M."/>
            <person name="Namiki N."/>
            <person name="Mizuno H."/>
            <person name="Yamamoto K."/>
            <person name="Antonio B.A."/>
            <person name="Baba T."/>
            <person name="Sakata K."/>
            <person name="Nagamura Y."/>
            <person name="Aoki H."/>
            <person name="Arikawa K."/>
            <person name="Arita K."/>
            <person name="Bito T."/>
            <person name="Chiden Y."/>
            <person name="Fujitsuka N."/>
            <person name="Fukunaka R."/>
            <person name="Hamada M."/>
            <person name="Harada C."/>
            <person name="Hayashi A."/>
            <person name="Hijishita S."/>
            <person name="Honda M."/>
            <person name="Hosokawa S."/>
            <person name="Ichikawa Y."/>
            <person name="Idonuma A."/>
            <person name="Iijima M."/>
            <person name="Ikeda M."/>
            <person name="Ikeno M."/>
            <person name="Ito K."/>
            <person name="Ito S."/>
            <person name="Ito T."/>
            <person name="Ito Y."/>
            <person name="Ito Y."/>
            <person name="Iwabuchi A."/>
            <person name="Kamiya K."/>
            <person name="Karasawa W."/>
            <person name="Kurita K."/>
            <person name="Katagiri S."/>
            <person name="Kikuta A."/>
            <person name="Kobayashi H."/>
            <person name="Kobayashi N."/>
            <person name="Machita K."/>
            <person name="Maehara T."/>
            <person name="Masukawa M."/>
            <person name="Mizubayashi T."/>
            <person name="Mukai Y."/>
            <person name="Nagasaki H."/>
            <person name="Nagata Y."/>
            <person name="Naito S."/>
            <person name="Nakashima M."/>
            <person name="Nakama Y."/>
            <person name="Nakamichi Y."/>
            <person name="Nakamura M."/>
            <person name="Meguro A."/>
            <person name="Negishi M."/>
            <person name="Ohta I."/>
            <person name="Ohta T."/>
            <person name="Okamoto M."/>
            <person name="Ono N."/>
            <person name="Saji S."/>
            <person name="Sakaguchi M."/>
            <person name="Sakai K."/>
            <person name="Shibata M."/>
            <person name="Shimokawa T."/>
            <person name="Song J."/>
            <person name="Takazaki Y."/>
            <person name="Terasawa K."/>
            <person name="Tsugane M."/>
            <person name="Tsuji K."/>
            <person name="Ueda S."/>
            <person name="Waki K."/>
            <person name="Yamagata H."/>
            <person name="Yamamoto M."/>
            <person name="Yamamoto S."/>
            <person name="Yamane H."/>
            <person name="Yoshiki S."/>
            <person name="Yoshihara R."/>
            <person name="Yukawa K."/>
            <person name="Zhong H."/>
            <person name="Yano M."/>
            <person name="Yuan Q."/>
            <person name="Ouyang S."/>
            <person name="Liu J."/>
            <person name="Jones K.M."/>
            <person name="Gansberger K."/>
            <person name="Moffat K."/>
            <person name="Hill J."/>
            <person name="Bera J."/>
            <person name="Fadrosh D."/>
            <person name="Jin S."/>
            <person name="Johri S."/>
            <person name="Kim M."/>
            <person name="Overton L."/>
            <person name="Reardon M."/>
            <person name="Tsitrin T."/>
            <person name="Vuong H."/>
            <person name="Weaver B."/>
            <person name="Ciecko A."/>
            <person name="Tallon L."/>
            <person name="Jackson J."/>
            <person name="Pai G."/>
            <person name="Aken S.V."/>
            <person name="Utterback T."/>
            <person name="Reidmuller S."/>
            <person name="Feldblyum T."/>
            <person name="Hsiao J."/>
            <person name="Zismann V."/>
            <person name="Iobst S."/>
            <person name="de Vazeille A.R."/>
            <person name="Buell C.R."/>
            <person name="Ying K."/>
            <person name="Li Y."/>
            <person name="Lu T."/>
            <person name="Huang Y."/>
            <person name="Zhao Q."/>
            <person name="Feng Q."/>
            <person name="Zhang L."/>
            <person name="Zhu J."/>
            <person name="Weng Q."/>
            <person name="Mu J."/>
            <person name="Lu Y."/>
            <person name="Fan D."/>
            <person name="Liu Y."/>
            <person name="Guan J."/>
            <person name="Zhang Y."/>
            <person name="Yu S."/>
            <person name="Liu X."/>
            <person name="Zhang Y."/>
            <person name="Hong G."/>
            <person name="Han B."/>
            <person name="Choisne N."/>
            <person name="Demange N."/>
            <person name="Orjeda G."/>
            <person name="Samain S."/>
            <person name="Cattolico L."/>
            <person name="Pelletier E."/>
            <person name="Couloux A."/>
            <person name="Segurens B."/>
            <person name="Wincker P."/>
            <person name="D'Hont A."/>
            <person name="Scarpelli C."/>
            <person name="Weissenbach J."/>
            <person name="Salanoubat M."/>
            <person name="Quetier F."/>
            <person name="Yu Y."/>
            <person name="Kim H.R."/>
            <person name="Rambo T."/>
            <person name="Currie J."/>
            <person name="Collura K."/>
            <person name="Luo M."/>
            <person name="Yang T."/>
            <person name="Ammiraju J.S.S."/>
            <person name="Engler F."/>
            <person name="Soderlund C."/>
            <person name="Wing R.A."/>
            <person name="Palmer L.E."/>
            <person name="de la Bastide M."/>
            <person name="Spiegel L."/>
            <person name="Nascimento L."/>
            <person name="Zutavern T."/>
            <person name="O'Shaughnessy A."/>
            <person name="Dike S."/>
            <person name="Dedhia N."/>
            <person name="Preston R."/>
            <person name="Balija V."/>
            <person name="McCombie W.R."/>
            <person name="Chow T."/>
            <person name="Chen H."/>
            <person name="Chung M."/>
            <person name="Chen C."/>
            <person name="Shaw J."/>
            <person name="Wu H."/>
            <person name="Hsiao K."/>
            <person name="Chao Y."/>
            <person name="Chu M."/>
            <person name="Cheng C."/>
            <person name="Hour A."/>
            <person name="Lee P."/>
            <person name="Lin S."/>
            <person name="Lin Y."/>
            <person name="Liou J."/>
            <person name="Liu S."/>
            <person name="Hsing Y."/>
            <person name="Raghuvanshi S."/>
            <person name="Mohanty A."/>
            <person name="Bharti A.K."/>
            <person name="Gaur A."/>
            <person name="Gupta V."/>
            <person name="Kumar D."/>
            <person name="Ravi V."/>
            <person name="Vij S."/>
            <person name="Kapur A."/>
            <person name="Khurana P."/>
            <person name="Khurana P."/>
            <person name="Khurana J.P."/>
            <person name="Tyagi A.K."/>
            <person name="Gaikwad K."/>
            <person name="Singh A."/>
            <person name="Dalal V."/>
            <person name="Srivastava S."/>
            <person name="Dixit A."/>
            <person name="Pal A.K."/>
            <person name="Ghazi I.A."/>
            <person name="Yadav M."/>
            <person name="Pandit A."/>
            <person name="Bhargava A."/>
            <person name="Sureshbabu K."/>
            <person name="Batra K."/>
            <person name="Sharma T.R."/>
            <person name="Mohapatra T."/>
            <person name="Singh N.K."/>
            <person name="Messing J."/>
            <person name="Nelson A.B."/>
            <person name="Fuks G."/>
            <person name="Kavchok S."/>
            <person name="Keizer G."/>
            <person name="Linton E."/>
            <person name="Llaca V."/>
            <person name="Song R."/>
            <person name="Tanyolac B."/>
            <person name="Young S."/>
            <person name="Ho-Il K."/>
            <person name="Hahn J.H."/>
            <person name="Sangsakoo G."/>
            <person name="Vanavichit A."/>
            <person name="de Mattos Luiz.A.T."/>
            <person name="Zimmer P.D."/>
            <person name="Malone G."/>
            <person name="Dellagostin O."/>
            <person name="de Oliveira A.C."/>
            <person name="Bevan M."/>
            <person name="Bancroft I."/>
            <person name="Minx P."/>
            <person name="Cordum H."/>
            <person name="Wilson R."/>
            <person name="Cheng Z."/>
            <person name="Jin W."/>
            <person name="Jiang J."/>
            <person name="Leong S.A."/>
            <person name="Iwama H."/>
            <person name="Gojobori T."/>
            <person name="Itoh T."/>
            <person name="Niimura Y."/>
            <person name="Fujii Y."/>
            <person name="Habara T."/>
            <person name="Sakai H."/>
            <person name="Sato Y."/>
            <person name="Wilson G."/>
            <person name="Kumar K."/>
            <person name="McCouch S."/>
            <person name="Juretic N."/>
            <person name="Hoen D."/>
            <person name="Wright S."/>
            <person name="Bruskiewich R."/>
            <person name="Bureau T."/>
            <person name="Miyao A."/>
            <person name="Hirochika H."/>
            <person name="Nishikawa T."/>
            <person name="Kadowaki K."/>
            <person name="Sugiura M."/>
            <person name="Burr B."/>
            <person name="Sasaki T."/>
        </authorList>
    </citation>
    <scope>NUCLEOTIDE SEQUENCE [LARGE SCALE GENOMIC DNA]</scope>
    <source>
        <strain evidence="2">cv. Nipponbare</strain>
    </source>
</reference>
<proteinExistence type="predicted"/>
<accession>A0A0P0V6K9</accession>
<dbReference type="Gramene" id="Os01t0681650-00">
    <property type="protein sequence ID" value="Os01t0681650-00"/>
    <property type="gene ID" value="Os01g0681650"/>
</dbReference>
<organism evidence="1 2">
    <name type="scientific">Oryza sativa subsp. japonica</name>
    <name type="common">Rice</name>
    <dbReference type="NCBI Taxonomy" id="39947"/>
    <lineage>
        <taxon>Eukaryota</taxon>
        <taxon>Viridiplantae</taxon>
        <taxon>Streptophyta</taxon>
        <taxon>Embryophyta</taxon>
        <taxon>Tracheophyta</taxon>
        <taxon>Spermatophyta</taxon>
        <taxon>Magnoliopsida</taxon>
        <taxon>Liliopsida</taxon>
        <taxon>Poales</taxon>
        <taxon>Poaceae</taxon>
        <taxon>BOP clade</taxon>
        <taxon>Oryzoideae</taxon>
        <taxon>Oryzeae</taxon>
        <taxon>Oryzinae</taxon>
        <taxon>Oryza</taxon>
        <taxon>Oryza sativa</taxon>
    </lineage>
</organism>
<dbReference type="Proteomes" id="UP000059680">
    <property type="component" value="Chromosome 1"/>
</dbReference>
<reference evidence="1 2" key="2">
    <citation type="journal article" date="2013" name="Plant Cell Physiol.">
        <title>Rice Annotation Project Database (RAP-DB): an integrative and interactive database for rice genomics.</title>
        <authorList>
            <person name="Sakai H."/>
            <person name="Lee S.S."/>
            <person name="Tanaka T."/>
            <person name="Numa H."/>
            <person name="Kim J."/>
            <person name="Kawahara Y."/>
            <person name="Wakimoto H."/>
            <person name="Yang C.C."/>
            <person name="Iwamoto M."/>
            <person name="Abe T."/>
            <person name="Yamada Y."/>
            <person name="Muto A."/>
            <person name="Inokuchi H."/>
            <person name="Ikemura T."/>
            <person name="Matsumoto T."/>
            <person name="Sasaki T."/>
            <person name="Itoh T."/>
        </authorList>
    </citation>
    <scope>NUCLEOTIDE SEQUENCE [LARGE SCALE GENOMIC DNA]</scope>
    <source>
        <strain evidence="2">cv. Nipponbare</strain>
    </source>
</reference>
<dbReference type="PaxDb" id="39947-A0A0P0V6K9"/>
<reference evidence="1 2" key="3">
    <citation type="journal article" date="2013" name="Rice">
        <title>Improvement of the Oryza sativa Nipponbare reference genome using next generation sequence and optical map data.</title>
        <authorList>
            <person name="Kawahara Y."/>
            <person name="de la Bastide M."/>
            <person name="Hamilton J.P."/>
            <person name="Kanamori H."/>
            <person name="McCombie W.R."/>
            <person name="Ouyang S."/>
            <person name="Schwartz D.C."/>
            <person name="Tanaka T."/>
            <person name="Wu J."/>
            <person name="Zhou S."/>
            <person name="Childs K.L."/>
            <person name="Davidson R.M."/>
            <person name="Lin H."/>
            <person name="Quesada-Ocampo L."/>
            <person name="Vaillancourt B."/>
            <person name="Sakai H."/>
            <person name="Lee S.S."/>
            <person name="Kim J."/>
            <person name="Numa H."/>
            <person name="Itoh T."/>
            <person name="Buell C.R."/>
            <person name="Matsumoto T."/>
        </authorList>
    </citation>
    <scope>NUCLEOTIDE SEQUENCE [LARGE SCALE GENOMIC DNA]</scope>
    <source>
        <strain evidence="2">cv. Nipponbare</strain>
    </source>
</reference>
<dbReference type="AlphaFoldDB" id="A0A0P0V6K9"/>
<evidence type="ECO:0000313" key="1">
    <source>
        <dbReference type="EMBL" id="BAS73715.1"/>
    </source>
</evidence>
<keyword evidence="2" id="KW-1185">Reference proteome</keyword>
<dbReference type="InParanoid" id="A0A0P0V6K9"/>
<protein>
    <submittedName>
        <fullName evidence="1">Os01g0681650 protein</fullName>
    </submittedName>
</protein>